<organism evidence="2 3">
    <name type="scientific">Planotetraspora mira</name>
    <dbReference type="NCBI Taxonomy" id="58121"/>
    <lineage>
        <taxon>Bacteria</taxon>
        <taxon>Bacillati</taxon>
        <taxon>Actinomycetota</taxon>
        <taxon>Actinomycetes</taxon>
        <taxon>Streptosporangiales</taxon>
        <taxon>Streptosporangiaceae</taxon>
        <taxon>Planotetraspora</taxon>
    </lineage>
</organism>
<proteinExistence type="predicted"/>
<evidence type="ECO:0000313" key="3">
    <source>
        <dbReference type="Proteomes" id="UP000650628"/>
    </source>
</evidence>
<dbReference type="EMBL" id="BOOO01000040">
    <property type="protein sequence ID" value="GII33504.1"/>
    <property type="molecule type" value="Genomic_DNA"/>
</dbReference>
<evidence type="ECO:0000313" key="2">
    <source>
        <dbReference type="EMBL" id="GII33504.1"/>
    </source>
</evidence>
<dbReference type="Proteomes" id="UP000650628">
    <property type="component" value="Unassembled WGS sequence"/>
</dbReference>
<reference evidence="2 3" key="1">
    <citation type="submission" date="2021-01" db="EMBL/GenBank/DDBJ databases">
        <title>Whole genome shotgun sequence of Planotetraspora mira NBRC 15435.</title>
        <authorList>
            <person name="Komaki H."/>
            <person name="Tamura T."/>
        </authorList>
    </citation>
    <scope>NUCLEOTIDE SEQUENCE [LARGE SCALE GENOMIC DNA]</scope>
    <source>
        <strain evidence="2 3">NBRC 15435</strain>
    </source>
</reference>
<feature type="compositionally biased region" description="Basic and acidic residues" evidence="1">
    <location>
        <begin position="48"/>
        <end position="62"/>
    </location>
</feature>
<sequence length="123" mass="12888">MPDEDGTGVADDEAGARGGVGDPGEETGRVVSPAVEHPDAGSPPTRTRAQDKALTRRSDPRSGDLSAADLGMLLTRMMSPPGTGLEVVRLEASQGEVSTNASHRKAGDPRLHDHNHDRERSGD</sequence>
<feature type="region of interest" description="Disordered" evidence="1">
    <location>
        <begin position="1"/>
        <end position="68"/>
    </location>
</feature>
<dbReference type="AlphaFoldDB" id="A0A8J3TW51"/>
<feature type="compositionally biased region" description="Basic and acidic residues" evidence="1">
    <location>
        <begin position="105"/>
        <end position="123"/>
    </location>
</feature>
<evidence type="ECO:0000256" key="1">
    <source>
        <dbReference type="SAM" id="MobiDB-lite"/>
    </source>
</evidence>
<feature type="region of interest" description="Disordered" evidence="1">
    <location>
        <begin position="90"/>
        <end position="123"/>
    </location>
</feature>
<keyword evidence="3" id="KW-1185">Reference proteome</keyword>
<comment type="caution">
    <text evidence="2">The sequence shown here is derived from an EMBL/GenBank/DDBJ whole genome shotgun (WGS) entry which is preliminary data.</text>
</comment>
<feature type="compositionally biased region" description="Acidic residues" evidence="1">
    <location>
        <begin position="1"/>
        <end position="13"/>
    </location>
</feature>
<gene>
    <name evidence="2" type="ORF">Pmi06nite_69460</name>
</gene>
<accession>A0A8J3TW51</accession>
<protein>
    <submittedName>
        <fullName evidence="2">Uncharacterized protein</fullName>
    </submittedName>
</protein>
<name>A0A8J3TW51_9ACTN</name>